<dbReference type="EMBL" id="ACCJ01000049">
    <property type="protein sequence ID" value="EEG56810.1"/>
    <property type="molecule type" value="Genomic_DNA"/>
</dbReference>
<dbReference type="PROSITE" id="PS51170">
    <property type="entry name" value="CW"/>
    <property type="match status" value="1"/>
</dbReference>
<dbReference type="SUPFAM" id="SSF69360">
    <property type="entry name" value="Cell wall binding repeat"/>
    <property type="match status" value="1"/>
</dbReference>
<feature type="chain" id="PRO_5002897190" evidence="3">
    <location>
        <begin position="29"/>
        <end position="98"/>
    </location>
</feature>
<dbReference type="Gene3D" id="2.10.270.10">
    <property type="entry name" value="Cholin Binding"/>
    <property type="match status" value="1"/>
</dbReference>
<proteinExistence type="predicted"/>
<dbReference type="HOGENOM" id="CLU_2328713_0_0_9"/>
<gene>
    <name evidence="4" type="ORF">CLOSTASPAR_01105</name>
</gene>
<protein>
    <submittedName>
        <fullName evidence="4">Cell wall-binding repeat protein</fullName>
    </submittedName>
</protein>
<evidence type="ECO:0000313" key="5">
    <source>
        <dbReference type="Proteomes" id="UP000004756"/>
    </source>
</evidence>
<keyword evidence="3" id="KW-0732">Signal</keyword>
<organism evidence="4 5">
    <name type="scientific">[Clostridium] asparagiforme DSM 15981</name>
    <dbReference type="NCBI Taxonomy" id="518636"/>
    <lineage>
        <taxon>Bacteria</taxon>
        <taxon>Bacillati</taxon>
        <taxon>Bacillota</taxon>
        <taxon>Clostridia</taxon>
        <taxon>Lachnospirales</taxon>
        <taxon>Lachnospiraceae</taxon>
        <taxon>Enterocloster</taxon>
    </lineage>
</organism>
<reference evidence="4 5" key="1">
    <citation type="submission" date="2009-01" db="EMBL/GenBank/DDBJ databases">
        <authorList>
            <person name="Fulton L."/>
            <person name="Clifton S."/>
            <person name="Fulton B."/>
            <person name="Xu J."/>
            <person name="Minx P."/>
            <person name="Pepin K.H."/>
            <person name="Johnson M."/>
            <person name="Bhonagiri V."/>
            <person name="Nash W.E."/>
            <person name="Mardis E.R."/>
            <person name="Wilson R.K."/>
        </authorList>
    </citation>
    <scope>NUCLEOTIDE SEQUENCE [LARGE SCALE GENOMIC DNA]</scope>
    <source>
        <strain evidence="4 5">DSM 15981</strain>
    </source>
</reference>
<dbReference type="AlphaFoldDB" id="C0CVV1"/>
<dbReference type="Pfam" id="PF19127">
    <property type="entry name" value="Choline_bind_3"/>
    <property type="match status" value="1"/>
</dbReference>
<name>C0CVV1_9FIRM</name>
<evidence type="ECO:0000256" key="1">
    <source>
        <dbReference type="ARBA" id="ARBA00022737"/>
    </source>
</evidence>
<accession>C0CVV1</accession>
<evidence type="ECO:0000313" key="4">
    <source>
        <dbReference type="EMBL" id="EEG56810.1"/>
    </source>
</evidence>
<feature type="signal peptide" evidence="3">
    <location>
        <begin position="1"/>
        <end position="28"/>
    </location>
</feature>
<reference evidence="4 5" key="2">
    <citation type="submission" date="2009-02" db="EMBL/GenBank/DDBJ databases">
        <title>Draft genome sequence of Clostridium asparagiforme (DSM 15981).</title>
        <authorList>
            <person name="Sudarsanam P."/>
            <person name="Ley R."/>
            <person name="Guruge J."/>
            <person name="Turnbaugh P.J."/>
            <person name="Mahowald M."/>
            <person name="Liep D."/>
            <person name="Gordon J."/>
        </authorList>
    </citation>
    <scope>NUCLEOTIDE SEQUENCE [LARGE SCALE GENOMIC DNA]</scope>
    <source>
        <strain evidence="4 5">DSM 15981</strain>
    </source>
</reference>
<evidence type="ECO:0000256" key="2">
    <source>
        <dbReference type="PROSITE-ProRule" id="PRU00591"/>
    </source>
</evidence>
<feature type="repeat" description="Cell wall-binding" evidence="2">
    <location>
        <begin position="29"/>
        <end position="48"/>
    </location>
</feature>
<keyword evidence="5" id="KW-1185">Reference proteome</keyword>
<comment type="caution">
    <text evidence="4">The sequence shown here is derived from an EMBL/GenBank/DDBJ whole genome shotgun (WGS) entry which is preliminary data.</text>
</comment>
<keyword evidence="1" id="KW-0677">Repeat</keyword>
<dbReference type="InterPro" id="IPR018337">
    <property type="entry name" value="Cell_wall/Cho-bd_repeat"/>
</dbReference>
<evidence type="ECO:0000256" key="3">
    <source>
        <dbReference type="SAM" id="SignalP"/>
    </source>
</evidence>
<dbReference type="Proteomes" id="UP000004756">
    <property type="component" value="Unassembled WGS sequence"/>
</dbReference>
<sequence length="98" mass="10825">MMRKNMKLLLIPCTAAALTLGSAMISFAATGWAEENGQWVYYNNDGSKATDVFKKSGNGWFYLDEDGYMAKSQIVEGGRQLLLCELCGRHGLQRVARG</sequence>